<accession>A0A9W6WC31</accession>
<dbReference type="EMBL" id="BSTX01000003">
    <property type="protein sequence ID" value="GLZ79340.1"/>
    <property type="molecule type" value="Genomic_DNA"/>
</dbReference>
<keyword evidence="1" id="KW-1133">Transmembrane helix</keyword>
<organism evidence="2 3">
    <name type="scientific">Actinorhabdospora filicis</name>
    <dbReference type="NCBI Taxonomy" id="1785913"/>
    <lineage>
        <taxon>Bacteria</taxon>
        <taxon>Bacillati</taxon>
        <taxon>Actinomycetota</taxon>
        <taxon>Actinomycetes</taxon>
        <taxon>Micromonosporales</taxon>
        <taxon>Micromonosporaceae</taxon>
        <taxon>Actinorhabdospora</taxon>
    </lineage>
</organism>
<dbReference type="Proteomes" id="UP001165079">
    <property type="component" value="Unassembled WGS sequence"/>
</dbReference>
<name>A0A9W6WC31_9ACTN</name>
<keyword evidence="1" id="KW-0472">Membrane</keyword>
<feature type="transmembrane region" description="Helical" evidence="1">
    <location>
        <begin position="21"/>
        <end position="43"/>
    </location>
</feature>
<comment type="caution">
    <text evidence="2">The sequence shown here is derived from an EMBL/GenBank/DDBJ whole genome shotgun (WGS) entry which is preliminary data.</text>
</comment>
<sequence>MSDRPARRPLYAKILRLRHINPSPVACFAFFEGSLAVAILLALTETVSWWVVLILPVTVALMVKLNDVVAGAGKRSRS</sequence>
<keyword evidence="3" id="KW-1185">Reference proteome</keyword>
<dbReference type="RefSeq" id="WP_432705349.1">
    <property type="nucleotide sequence ID" value="NZ_BSTX01000003.1"/>
</dbReference>
<keyword evidence="1" id="KW-0812">Transmembrane</keyword>
<dbReference type="AlphaFoldDB" id="A0A9W6WC31"/>
<protein>
    <submittedName>
        <fullName evidence="2">Uncharacterized protein</fullName>
    </submittedName>
</protein>
<proteinExistence type="predicted"/>
<reference evidence="2" key="1">
    <citation type="submission" date="2023-03" db="EMBL/GenBank/DDBJ databases">
        <title>Actinorhabdospora filicis NBRC 111898.</title>
        <authorList>
            <person name="Ichikawa N."/>
            <person name="Sato H."/>
            <person name="Tonouchi N."/>
        </authorList>
    </citation>
    <scope>NUCLEOTIDE SEQUENCE</scope>
    <source>
        <strain evidence="2">NBRC 111898</strain>
    </source>
</reference>
<evidence type="ECO:0000313" key="2">
    <source>
        <dbReference type="EMBL" id="GLZ79340.1"/>
    </source>
</evidence>
<feature type="transmembrane region" description="Helical" evidence="1">
    <location>
        <begin position="49"/>
        <end position="69"/>
    </location>
</feature>
<evidence type="ECO:0000313" key="3">
    <source>
        <dbReference type="Proteomes" id="UP001165079"/>
    </source>
</evidence>
<evidence type="ECO:0000256" key="1">
    <source>
        <dbReference type="SAM" id="Phobius"/>
    </source>
</evidence>
<gene>
    <name evidence="2" type="ORF">Afil01_41470</name>
</gene>